<evidence type="ECO:0000313" key="6">
    <source>
        <dbReference type="EMBL" id="QIH24472.1"/>
    </source>
</evidence>
<dbReference type="InterPro" id="IPR023365">
    <property type="entry name" value="Sortase_dom-sf"/>
</dbReference>
<evidence type="ECO:0000256" key="2">
    <source>
        <dbReference type="ARBA" id="ARBA00022801"/>
    </source>
</evidence>
<evidence type="ECO:0000256" key="5">
    <source>
        <dbReference type="SAM" id="Phobius"/>
    </source>
</evidence>
<organism evidence="6 7">
    <name type="scientific">Lactobacillus iners</name>
    <dbReference type="NCBI Taxonomy" id="147802"/>
    <lineage>
        <taxon>Bacteria</taxon>
        <taxon>Bacillati</taxon>
        <taxon>Bacillota</taxon>
        <taxon>Bacilli</taxon>
        <taxon>Lactobacillales</taxon>
        <taxon>Lactobacillaceae</taxon>
        <taxon>Lactobacillus</taxon>
    </lineage>
</organism>
<feature type="active site" description="Acyl-thioester intermediate" evidence="4">
    <location>
        <position position="196"/>
    </location>
</feature>
<keyword evidence="1" id="KW-0645">Protease</keyword>
<dbReference type="SUPFAM" id="SSF63817">
    <property type="entry name" value="Sortase"/>
    <property type="match status" value="1"/>
</dbReference>
<feature type="transmembrane region" description="Helical" evidence="5">
    <location>
        <begin position="7"/>
        <end position="26"/>
    </location>
</feature>
<reference evidence="6 7" key="1">
    <citation type="submission" date="2020-02" db="EMBL/GenBank/DDBJ databases">
        <title>Complete genome sequences of six Lactobacillus iners strains isolated from the human vagina.</title>
        <authorList>
            <person name="France M.T."/>
            <person name="Rutt L."/>
            <person name="Narina S."/>
            <person name="Arbaugh S."/>
            <person name="Humphrys M.S."/>
            <person name="Ma B."/>
            <person name="Hayward M.R."/>
            <person name="Relman D."/>
            <person name="Kwon D.S."/>
            <person name="Ravel J."/>
        </authorList>
    </citation>
    <scope>NUCLEOTIDE SEQUENCE [LARGE SCALE GENOMIC DNA]</scope>
    <source>
        <strain evidence="6 7">C0210C1</strain>
        <plasmid evidence="7">pc0210c1</plasmid>
    </source>
</reference>
<geneLocation type="plasmid" evidence="7">
    <name>pc0210c1</name>
</geneLocation>
<gene>
    <name evidence="6" type="ORF">G6Z83_07055</name>
</gene>
<dbReference type="Gene3D" id="2.40.260.10">
    <property type="entry name" value="Sortase"/>
    <property type="match status" value="1"/>
</dbReference>
<keyword evidence="6" id="KW-0614">Plasmid</keyword>
<dbReference type="NCBIfam" id="TIGR01076">
    <property type="entry name" value="sortase_fam"/>
    <property type="match status" value="1"/>
</dbReference>
<dbReference type="InterPro" id="IPR042007">
    <property type="entry name" value="Sortase_A"/>
</dbReference>
<evidence type="ECO:0000256" key="1">
    <source>
        <dbReference type="ARBA" id="ARBA00022670"/>
    </source>
</evidence>
<dbReference type="AlphaFoldDB" id="A0A6G7BAP4"/>
<protein>
    <submittedName>
        <fullName evidence="6">Class A sortase</fullName>
    </submittedName>
</protein>
<dbReference type="Proteomes" id="UP000501676">
    <property type="component" value="Plasmid pC0210C1"/>
</dbReference>
<keyword evidence="2" id="KW-0378">Hydrolase</keyword>
<feature type="active site" description="Proton donor/acceptor" evidence="4">
    <location>
        <position position="134"/>
    </location>
</feature>
<dbReference type="GO" id="GO:0006508">
    <property type="term" value="P:proteolysis"/>
    <property type="evidence" value="ECO:0007669"/>
    <property type="project" value="UniProtKB-KW"/>
</dbReference>
<evidence type="ECO:0000256" key="4">
    <source>
        <dbReference type="PIRSR" id="PIRSR605754-1"/>
    </source>
</evidence>
<dbReference type="Pfam" id="PF04203">
    <property type="entry name" value="Sortase"/>
    <property type="match status" value="1"/>
</dbReference>
<dbReference type="InterPro" id="IPR005754">
    <property type="entry name" value="Sortase"/>
</dbReference>
<evidence type="ECO:0000256" key="3">
    <source>
        <dbReference type="ARBA" id="ARBA00022807"/>
    </source>
</evidence>
<keyword evidence="3" id="KW-0788">Thiol protease</keyword>
<keyword evidence="5" id="KW-0472">Membrane</keyword>
<accession>A0A6G7BAP4</accession>
<dbReference type="EMBL" id="CP049229">
    <property type="protein sequence ID" value="QIH24472.1"/>
    <property type="molecule type" value="Genomic_DNA"/>
</dbReference>
<name>A0A6G7BAP4_9LACO</name>
<keyword evidence="5" id="KW-1133">Transmembrane helix</keyword>
<dbReference type="CDD" id="cd06165">
    <property type="entry name" value="Sortase_A"/>
    <property type="match status" value="1"/>
</dbReference>
<dbReference type="RefSeq" id="WP_164824154.1">
    <property type="nucleotide sequence ID" value="NZ_CP049229.1"/>
</dbReference>
<dbReference type="GO" id="GO:0008234">
    <property type="term" value="F:cysteine-type peptidase activity"/>
    <property type="evidence" value="ECO:0007669"/>
    <property type="project" value="UniProtKB-KW"/>
</dbReference>
<proteinExistence type="predicted"/>
<sequence length="226" mass="25393">MHIKFKKIIWLFLSGITLIIGLMLLFNNQIKNEMVRQNQIIGLKSLTKKSIKKNKHKKGMFNYSKVKEIGWKQVLEAKQSGRNKAYSIGALSIPSVGMYLPIENGLSNINLSTGGCTMRADQVMGKGNYPLAGHYMLNNGSILFSPLERTKIGQRIYLTDLNKIYVYQINMKQIVSPKAVWLIHNTPENIVTLITCANGGKMRWAIRGILIGETIATKQNLKSIGL</sequence>
<keyword evidence="5" id="KW-0812">Transmembrane</keyword>
<evidence type="ECO:0000313" key="7">
    <source>
        <dbReference type="Proteomes" id="UP000501676"/>
    </source>
</evidence>